<dbReference type="PANTHER" id="PTHR43280">
    <property type="entry name" value="ARAC-FAMILY TRANSCRIPTIONAL REGULATOR"/>
    <property type="match status" value="1"/>
</dbReference>
<evidence type="ECO:0000256" key="2">
    <source>
        <dbReference type="ARBA" id="ARBA00023125"/>
    </source>
</evidence>
<organism evidence="5 6">
    <name type="scientific">Pseudomonas panipatensis</name>
    <dbReference type="NCBI Taxonomy" id="428992"/>
    <lineage>
        <taxon>Bacteria</taxon>
        <taxon>Pseudomonadati</taxon>
        <taxon>Pseudomonadota</taxon>
        <taxon>Gammaproteobacteria</taxon>
        <taxon>Pseudomonadales</taxon>
        <taxon>Pseudomonadaceae</taxon>
        <taxon>Pseudomonas</taxon>
    </lineage>
</organism>
<dbReference type="InterPro" id="IPR009057">
    <property type="entry name" value="Homeodomain-like_sf"/>
</dbReference>
<reference evidence="6" key="1">
    <citation type="submission" date="2016-10" db="EMBL/GenBank/DDBJ databases">
        <authorList>
            <person name="Varghese N."/>
            <person name="Submissions S."/>
        </authorList>
    </citation>
    <scope>NUCLEOTIDE SEQUENCE [LARGE SCALE GENOMIC DNA]</scope>
    <source>
        <strain evidence="6">CCM 7469</strain>
    </source>
</reference>
<dbReference type="InterPro" id="IPR014710">
    <property type="entry name" value="RmlC-like_jellyroll"/>
</dbReference>
<dbReference type="OrthoDB" id="9814125at2"/>
<dbReference type="SMART" id="SM00342">
    <property type="entry name" value="HTH_ARAC"/>
    <property type="match status" value="1"/>
</dbReference>
<dbReference type="GO" id="GO:0043565">
    <property type="term" value="F:sequence-specific DNA binding"/>
    <property type="evidence" value="ECO:0007669"/>
    <property type="project" value="InterPro"/>
</dbReference>
<gene>
    <name evidence="5" type="ORF">SAMN05216272_104175</name>
</gene>
<dbReference type="InterPro" id="IPR047264">
    <property type="entry name" value="Cupin_HpaA-like_N"/>
</dbReference>
<dbReference type="RefSeq" id="WP_090262607.1">
    <property type="nucleotide sequence ID" value="NZ_FNDS01000004.1"/>
</dbReference>
<proteinExistence type="predicted"/>
<dbReference type="InterPro" id="IPR018060">
    <property type="entry name" value="HTH_AraC"/>
</dbReference>
<evidence type="ECO:0000313" key="6">
    <source>
        <dbReference type="Proteomes" id="UP000199636"/>
    </source>
</evidence>
<dbReference type="Proteomes" id="UP000199636">
    <property type="component" value="Unassembled WGS sequence"/>
</dbReference>
<dbReference type="Gene3D" id="1.10.10.60">
    <property type="entry name" value="Homeodomain-like"/>
    <property type="match status" value="1"/>
</dbReference>
<dbReference type="AlphaFoldDB" id="A0A1G8GD63"/>
<dbReference type="InterPro" id="IPR011051">
    <property type="entry name" value="RmlC_Cupin_sf"/>
</dbReference>
<evidence type="ECO:0000259" key="4">
    <source>
        <dbReference type="PROSITE" id="PS01124"/>
    </source>
</evidence>
<dbReference type="Gene3D" id="2.60.120.10">
    <property type="entry name" value="Jelly Rolls"/>
    <property type="match status" value="1"/>
</dbReference>
<evidence type="ECO:0000256" key="3">
    <source>
        <dbReference type="ARBA" id="ARBA00023163"/>
    </source>
</evidence>
<dbReference type="InterPro" id="IPR013096">
    <property type="entry name" value="Cupin_2"/>
</dbReference>
<keyword evidence="2" id="KW-0238">DNA-binding</keyword>
<evidence type="ECO:0000256" key="1">
    <source>
        <dbReference type="ARBA" id="ARBA00023015"/>
    </source>
</evidence>
<dbReference type="SUPFAM" id="SSF46689">
    <property type="entry name" value="Homeodomain-like"/>
    <property type="match status" value="1"/>
</dbReference>
<dbReference type="EMBL" id="FNDS01000004">
    <property type="protein sequence ID" value="SDH92267.1"/>
    <property type="molecule type" value="Genomic_DNA"/>
</dbReference>
<name>A0A1G8GD63_9PSED</name>
<keyword evidence="3" id="KW-0804">Transcription</keyword>
<protein>
    <submittedName>
        <fullName evidence="5">AraC family transcriptional regulator, transcriptional activator of pobA</fullName>
    </submittedName>
</protein>
<sequence length="295" mass="33052">MNKIPSYALYGEQAQPVWHQSLHVEPISIRSGAYDWVIDAHRHDSLLQILYVQSGAGEVAFDSERLTVEAPCVILVPALVVHGFRWAGKVSGCVVTAEQHPLESITGILAPAQLPRLRQPQVIALPRWRQAEDPLRPLFRALQAEYHNREEEHVASSMALLLALVIAVFRLDVPAPLPLPRGGGRRAQQVKAFRELVDTHFRQHWPLKRYAEALGVTLVTLGRLCQEQLGMTPMTVINARLILEAKRQLAHSSLSVKEIAHDLGFADLGYFSRFFRKHTQLSPSAFKSALQLRVA</sequence>
<dbReference type="Pfam" id="PF12833">
    <property type="entry name" value="HTH_18"/>
    <property type="match status" value="1"/>
</dbReference>
<dbReference type="SUPFAM" id="SSF51182">
    <property type="entry name" value="RmlC-like cupins"/>
    <property type="match status" value="1"/>
</dbReference>
<dbReference type="InterPro" id="IPR020449">
    <property type="entry name" value="Tscrpt_reg_AraC-type_HTH"/>
</dbReference>
<dbReference type="PANTHER" id="PTHR43280:SF32">
    <property type="entry name" value="TRANSCRIPTIONAL REGULATORY PROTEIN"/>
    <property type="match status" value="1"/>
</dbReference>
<accession>A0A1G8GD63</accession>
<feature type="domain" description="HTH araC/xylS-type" evidence="4">
    <location>
        <begin position="191"/>
        <end position="289"/>
    </location>
</feature>
<dbReference type="CDD" id="cd06999">
    <property type="entry name" value="cupin_HpaA-like_N"/>
    <property type="match status" value="1"/>
</dbReference>
<keyword evidence="1" id="KW-0805">Transcription regulation</keyword>
<dbReference type="PROSITE" id="PS01124">
    <property type="entry name" value="HTH_ARAC_FAMILY_2"/>
    <property type="match status" value="1"/>
</dbReference>
<keyword evidence="6" id="KW-1185">Reference proteome</keyword>
<dbReference type="PRINTS" id="PR00032">
    <property type="entry name" value="HTHARAC"/>
</dbReference>
<dbReference type="Pfam" id="PF07883">
    <property type="entry name" value="Cupin_2"/>
    <property type="match status" value="1"/>
</dbReference>
<dbReference type="GO" id="GO:0003700">
    <property type="term" value="F:DNA-binding transcription factor activity"/>
    <property type="evidence" value="ECO:0007669"/>
    <property type="project" value="InterPro"/>
</dbReference>
<evidence type="ECO:0000313" key="5">
    <source>
        <dbReference type="EMBL" id="SDH92267.1"/>
    </source>
</evidence>
<dbReference type="STRING" id="428992.SAMN05216272_104175"/>